<proteinExistence type="predicted"/>
<feature type="compositionally biased region" description="Basic residues" evidence="1">
    <location>
        <begin position="233"/>
        <end position="261"/>
    </location>
</feature>
<feature type="region of interest" description="Disordered" evidence="1">
    <location>
        <begin position="104"/>
        <end position="136"/>
    </location>
</feature>
<feature type="compositionally biased region" description="Polar residues" evidence="1">
    <location>
        <begin position="104"/>
        <end position="124"/>
    </location>
</feature>
<feature type="region of interest" description="Disordered" evidence="1">
    <location>
        <begin position="173"/>
        <end position="261"/>
    </location>
</feature>
<feature type="compositionally biased region" description="Low complexity" evidence="1">
    <location>
        <begin position="173"/>
        <end position="215"/>
    </location>
</feature>
<dbReference type="EMBL" id="JAFCMP010000128">
    <property type="protein sequence ID" value="KAG5185523.1"/>
    <property type="molecule type" value="Genomic_DNA"/>
</dbReference>
<dbReference type="AlphaFoldDB" id="A0A835ZAU4"/>
<reference evidence="2" key="1">
    <citation type="submission" date="2021-02" db="EMBL/GenBank/DDBJ databases">
        <title>First Annotated Genome of the Yellow-green Alga Tribonema minus.</title>
        <authorList>
            <person name="Mahan K.M."/>
        </authorList>
    </citation>
    <scope>NUCLEOTIDE SEQUENCE</scope>
    <source>
        <strain evidence="2">UTEX B ZZ1240</strain>
    </source>
</reference>
<name>A0A835ZAU4_9STRA</name>
<accession>A0A835ZAU4</accession>
<evidence type="ECO:0000313" key="2">
    <source>
        <dbReference type="EMBL" id="KAG5185523.1"/>
    </source>
</evidence>
<gene>
    <name evidence="2" type="ORF">JKP88DRAFT_268302</name>
</gene>
<sequence length="261" mass="27304">MPTIPISARAMASSAAAARPPLDVIAAIAPSLERQQQRQQQRQLLPPPPPPAMINIVEMFTSSIRNPYIQVRTTTGRLATGLMKAIADAWGMLRSLLTGNGWPKQQQQASIRTRSAESDSSSAGETPAIRVRETPSSLHLASVPVCDAERRSCAAREHAQMVLAQRKAAAAAAKEAASSPPEPATACDADDSSSPAESAAFDTESSSKAPSEASSRTASLSEDSMLSIDAPRKPKGGKGHGGSKTKSKSKGKKGGKGRGKR</sequence>
<keyword evidence="3" id="KW-1185">Reference proteome</keyword>
<evidence type="ECO:0000313" key="3">
    <source>
        <dbReference type="Proteomes" id="UP000664859"/>
    </source>
</evidence>
<organism evidence="2 3">
    <name type="scientific">Tribonema minus</name>
    <dbReference type="NCBI Taxonomy" id="303371"/>
    <lineage>
        <taxon>Eukaryota</taxon>
        <taxon>Sar</taxon>
        <taxon>Stramenopiles</taxon>
        <taxon>Ochrophyta</taxon>
        <taxon>PX clade</taxon>
        <taxon>Xanthophyceae</taxon>
        <taxon>Tribonematales</taxon>
        <taxon>Tribonemataceae</taxon>
        <taxon>Tribonema</taxon>
    </lineage>
</organism>
<protein>
    <submittedName>
        <fullName evidence="2">Uncharacterized protein</fullName>
    </submittedName>
</protein>
<evidence type="ECO:0000256" key="1">
    <source>
        <dbReference type="SAM" id="MobiDB-lite"/>
    </source>
</evidence>
<comment type="caution">
    <text evidence="2">The sequence shown here is derived from an EMBL/GenBank/DDBJ whole genome shotgun (WGS) entry which is preliminary data.</text>
</comment>
<dbReference type="Proteomes" id="UP000664859">
    <property type="component" value="Unassembled WGS sequence"/>
</dbReference>